<proteinExistence type="inferred from homology"/>
<feature type="domain" description="TonB-dependent receptor plug" evidence="8">
    <location>
        <begin position="254"/>
        <end position="363"/>
    </location>
</feature>
<dbReference type="Pfam" id="PF07715">
    <property type="entry name" value="Plug"/>
    <property type="match status" value="1"/>
</dbReference>
<gene>
    <name evidence="9" type="ORF">QNI16_04075</name>
</gene>
<keyword evidence="4 7" id="KW-0812">Transmembrane</keyword>
<dbReference type="InterPro" id="IPR036942">
    <property type="entry name" value="Beta-barrel_TonB_sf"/>
</dbReference>
<evidence type="ECO:0000256" key="5">
    <source>
        <dbReference type="ARBA" id="ARBA00023136"/>
    </source>
</evidence>
<evidence type="ECO:0000256" key="1">
    <source>
        <dbReference type="ARBA" id="ARBA00004571"/>
    </source>
</evidence>
<dbReference type="Gene3D" id="2.60.40.1120">
    <property type="entry name" value="Carboxypeptidase-like, regulatory domain"/>
    <property type="match status" value="1"/>
</dbReference>
<dbReference type="SUPFAM" id="SSF56935">
    <property type="entry name" value="Porins"/>
    <property type="match status" value="1"/>
</dbReference>
<evidence type="ECO:0000256" key="2">
    <source>
        <dbReference type="ARBA" id="ARBA00022448"/>
    </source>
</evidence>
<keyword evidence="9" id="KW-0675">Receptor</keyword>
<dbReference type="Pfam" id="PF13715">
    <property type="entry name" value="CarbopepD_reg_2"/>
    <property type="match status" value="1"/>
</dbReference>
<keyword evidence="3 7" id="KW-1134">Transmembrane beta strand</keyword>
<comment type="subcellular location">
    <subcellularLocation>
        <location evidence="1 7">Cell outer membrane</location>
        <topology evidence="1 7">Multi-pass membrane protein</topology>
    </subcellularLocation>
</comment>
<dbReference type="Gene3D" id="2.170.130.10">
    <property type="entry name" value="TonB-dependent receptor, plug domain"/>
    <property type="match status" value="1"/>
</dbReference>
<dbReference type="InterPro" id="IPR023997">
    <property type="entry name" value="TonB-dep_OMP_SusC/RagA_CS"/>
</dbReference>
<dbReference type="PROSITE" id="PS52016">
    <property type="entry name" value="TONB_DEPENDENT_REC_3"/>
    <property type="match status" value="1"/>
</dbReference>
<organism evidence="9 10">
    <name type="scientific">Xanthocytophaga flava</name>
    <dbReference type="NCBI Taxonomy" id="3048013"/>
    <lineage>
        <taxon>Bacteria</taxon>
        <taxon>Pseudomonadati</taxon>
        <taxon>Bacteroidota</taxon>
        <taxon>Cytophagia</taxon>
        <taxon>Cytophagales</taxon>
        <taxon>Rhodocytophagaceae</taxon>
        <taxon>Xanthocytophaga</taxon>
    </lineage>
</organism>
<dbReference type="EMBL" id="JASJOS010000002">
    <property type="protein sequence ID" value="MDJ1479649.1"/>
    <property type="molecule type" value="Genomic_DNA"/>
</dbReference>
<accession>A0AAE3QMV7</accession>
<comment type="similarity">
    <text evidence="7">Belongs to the TonB-dependent receptor family.</text>
</comment>
<evidence type="ECO:0000313" key="9">
    <source>
        <dbReference type="EMBL" id="MDJ1479649.1"/>
    </source>
</evidence>
<dbReference type="InterPro" id="IPR023996">
    <property type="entry name" value="TonB-dep_OMP_SusC/RagA"/>
</dbReference>
<name>A0AAE3QMV7_9BACT</name>
<dbReference type="RefSeq" id="WP_313976012.1">
    <property type="nucleotide sequence ID" value="NZ_JASJOS010000002.1"/>
</dbReference>
<evidence type="ECO:0000256" key="6">
    <source>
        <dbReference type="ARBA" id="ARBA00023237"/>
    </source>
</evidence>
<evidence type="ECO:0000313" key="10">
    <source>
        <dbReference type="Proteomes" id="UP001241110"/>
    </source>
</evidence>
<keyword evidence="6 7" id="KW-0998">Cell outer membrane</keyword>
<protein>
    <submittedName>
        <fullName evidence="9">TonB-dependent receptor</fullName>
    </submittedName>
</protein>
<evidence type="ECO:0000256" key="7">
    <source>
        <dbReference type="PROSITE-ProRule" id="PRU01360"/>
    </source>
</evidence>
<sequence>MQHLLRQSSVWLLLVLTSASFLEVTAQSFLLASNSQYPIALQQKEEMRPLANVLKELEEKYHVTFNYSSQIVKDRQVRVKPNDVSVQELDKVLVQLLKPLHLDFEKVKDTNYILFEKKETVGDGHNRSVTNVDGKALLTNTPTEVLHIRESLSASIRPVSVEFTISGKITSDEGEALPGVSVSLKGTKIGTTSNAEGRYSLIAPDANGILVFSFIGYTTEEVAVGGRSVVDVNLIPDIESLSEVVVVGYGTVKKSDVTGALSSVSAKQLEAVPVQNLSQALQGRAAGVDVAAGSFRPGDAPTIRIRGNRSLKATNNPLYVVDGIPLAEGSGINDFNPSDIESVEVLKDASATAIYGSRGANGVILVTTKKGKQGKAKVVYDGYIGFSKPLAQIDMMTGSQYAEMKREAYRNNSTKGYLAPYADPAGDYTLFQQDPNMWSSIAQAYDWVDEENRVPVMRPVTEEERSVFQKYYQQDLIRYAGNAAVLGKLVDPSTITEIPSYHPERVRNTDWASLVLRTGIKQNHALNISGGSENLTVKFSGGYYKEDGIQKNQGYTRYSAGLGLDYKATNFLRIGGTMMANLAEQQYGGGSSLYTRAIGQVPLAIPYDANGNLIRQPGADPLLFNPLFDIPNAIDNRRITRLFGSFYADITLAKGLRFRMNFGPDFRHNRRGRYFGSLTTERNQGTSQAFYDQDQRFTYVLENLLFYDKQINDKHSISVTLLQSVQNERSEASAIQVSDLPYDAQWFYNVGSSNAASPDAYSSNLTLRRLMSWMGRINYTLMNKYLLTVTGRYDGASTLAAGNKWHLFPSFAFAWKAHEESFLKNITILDELKLRIGYGRTGNSAVSPYSTLGALAKTRYVWGNSAAWGYRPDLIANPALKWEGTAQIDAGIDFSLWNSRVSGSIDFYRANTSDLIMDRQIPTASGFALIQENVGATRNTGVEVSLSTVNIQTASGFKWSTDYIFTKNKEEIVSLYGGKNNDIGNRWFIGQPVTVFYDWKPIGVWQSNEVDAAKEYGRIPGQGKIEDINGDKKINSDDRQIIGNTVPKWTGSLVNHFSYKGFDLSIFLYARYGQMVASGYYRPALAGRYPEPAFINYWTPNNPTNDFPRPNQDQERIDYPESYLYRDGSFLKVRQATLSYNFPANLISRFKIENLNVYVTAYNPFLFTKYKGGDPEFSTPATDSNGNRLGINDQLSGNTLSEKSIIFGIRLGF</sequence>
<dbReference type="NCBIfam" id="TIGR04057">
    <property type="entry name" value="SusC_RagA_signa"/>
    <property type="match status" value="1"/>
</dbReference>
<dbReference type="SUPFAM" id="SSF49464">
    <property type="entry name" value="Carboxypeptidase regulatory domain-like"/>
    <property type="match status" value="1"/>
</dbReference>
<dbReference type="GO" id="GO:0009279">
    <property type="term" value="C:cell outer membrane"/>
    <property type="evidence" value="ECO:0007669"/>
    <property type="project" value="UniProtKB-SubCell"/>
</dbReference>
<dbReference type="AlphaFoldDB" id="A0AAE3QMV7"/>
<comment type="caution">
    <text evidence="9">The sequence shown here is derived from an EMBL/GenBank/DDBJ whole genome shotgun (WGS) entry which is preliminary data.</text>
</comment>
<evidence type="ECO:0000256" key="3">
    <source>
        <dbReference type="ARBA" id="ARBA00022452"/>
    </source>
</evidence>
<dbReference type="InterPro" id="IPR037066">
    <property type="entry name" value="Plug_dom_sf"/>
</dbReference>
<evidence type="ECO:0000259" key="8">
    <source>
        <dbReference type="Pfam" id="PF07715"/>
    </source>
</evidence>
<dbReference type="InterPro" id="IPR039426">
    <property type="entry name" value="TonB-dep_rcpt-like"/>
</dbReference>
<dbReference type="NCBIfam" id="TIGR04056">
    <property type="entry name" value="OMP_RagA_SusC"/>
    <property type="match status" value="1"/>
</dbReference>
<evidence type="ECO:0000256" key="4">
    <source>
        <dbReference type="ARBA" id="ARBA00022692"/>
    </source>
</evidence>
<keyword evidence="5 7" id="KW-0472">Membrane</keyword>
<keyword evidence="2 7" id="KW-0813">Transport</keyword>
<reference evidence="9" key="1">
    <citation type="submission" date="2023-05" db="EMBL/GenBank/DDBJ databases">
        <authorList>
            <person name="Zhang X."/>
        </authorList>
    </citation>
    <scope>NUCLEOTIDE SEQUENCE</scope>
    <source>
        <strain evidence="9">YF14B1</strain>
    </source>
</reference>
<dbReference type="FunFam" id="2.170.130.10:FF:000008">
    <property type="entry name" value="SusC/RagA family TonB-linked outer membrane protein"/>
    <property type="match status" value="1"/>
</dbReference>
<dbReference type="Gene3D" id="2.40.170.20">
    <property type="entry name" value="TonB-dependent receptor, beta-barrel domain"/>
    <property type="match status" value="1"/>
</dbReference>
<dbReference type="Proteomes" id="UP001241110">
    <property type="component" value="Unassembled WGS sequence"/>
</dbReference>
<dbReference type="InterPro" id="IPR008969">
    <property type="entry name" value="CarboxyPept-like_regulatory"/>
</dbReference>
<dbReference type="InterPro" id="IPR012910">
    <property type="entry name" value="Plug_dom"/>
</dbReference>